<dbReference type="RefSeq" id="WP_172458045.1">
    <property type="nucleotide sequence ID" value="NZ_UAPU01000005.1"/>
</dbReference>
<dbReference type="SUPFAM" id="SSF102705">
    <property type="entry name" value="NIF3 (NGG1p interacting factor 3)-like"/>
    <property type="match status" value="1"/>
</dbReference>
<evidence type="ECO:0000313" key="5">
    <source>
        <dbReference type="Proteomes" id="UP000250086"/>
    </source>
</evidence>
<dbReference type="Proteomes" id="UP000250086">
    <property type="component" value="Unassembled WGS sequence"/>
</dbReference>
<feature type="binding site" evidence="3">
    <location>
        <position position="221"/>
    </location>
    <ligand>
        <name>a divalent metal cation</name>
        <dbReference type="ChEBI" id="CHEBI:60240"/>
        <label>1</label>
    </ligand>
</feature>
<dbReference type="InterPro" id="IPR036069">
    <property type="entry name" value="DUF34/NIF3_sf"/>
</dbReference>
<dbReference type="EMBL" id="UAPV01000001">
    <property type="protein sequence ID" value="SPT70934.1"/>
    <property type="molecule type" value="Genomic_DNA"/>
</dbReference>
<feature type="binding site" evidence="3">
    <location>
        <position position="101"/>
    </location>
    <ligand>
        <name>a divalent metal cation</name>
        <dbReference type="ChEBI" id="CHEBI:60240"/>
        <label>1</label>
    </ligand>
</feature>
<protein>
    <submittedName>
        <fullName evidence="4">Metal-binding protein</fullName>
    </submittedName>
</protein>
<dbReference type="Pfam" id="PF01784">
    <property type="entry name" value="DUF34_NIF3"/>
    <property type="match status" value="1"/>
</dbReference>
<reference evidence="4 5" key="1">
    <citation type="submission" date="2018-06" db="EMBL/GenBank/DDBJ databases">
        <authorList>
            <consortium name="Pathogen Informatics"/>
            <person name="Doyle S."/>
        </authorList>
    </citation>
    <scope>NUCLEOTIDE SEQUENCE [LARGE SCALE GENOMIC DNA]</scope>
    <source>
        <strain evidence="4 5">NCTC13093</strain>
    </source>
</reference>
<evidence type="ECO:0000256" key="1">
    <source>
        <dbReference type="ARBA" id="ARBA00006964"/>
    </source>
</evidence>
<feature type="binding site" evidence="3">
    <location>
        <position position="64"/>
    </location>
    <ligand>
        <name>a divalent metal cation</name>
        <dbReference type="ChEBI" id="CHEBI:60240"/>
        <label>2</label>
    </ligand>
</feature>
<keyword evidence="5" id="KW-1185">Reference proteome</keyword>
<sequence>MEIARLVDYLDELLDVTKFKDASVNGLQVEGSQNCNVLVTAATASLDAIDAAIESGADTLLVHHGLLWKGDDGRIVGTYKERVKALLDNNINLIAYHLPLDANINFGNNINLCKIIGACEVDYIEEGNAASIAMRAVRESAASVKDIAIALTRHLDSRVSIIGTDDENLMLSSFAVCSGSGSFVLDNNKCPDFDALITGDVNEQTYHMAHETGTVVFACGHHASEQDGVKNLGMHLSKMFKLTHKHLHFTYEKNALWYEAK</sequence>
<name>A0A2X0VFZ2_9GAMM</name>
<dbReference type="NCBIfam" id="TIGR00486">
    <property type="entry name" value="YbgI_SA1388"/>
    <property type="match status" value="1"/>
</dbReference>
<keyword evidence="2 3" id="KW-0479">Metal-binding</keyword>
<dbReference type="GO" id="GO:0005737">
    <property type="term" value="C:cytoplasm"/>
    <property type="evidence" value="ECO:0007669"/>
    <property type="project" value="TreeGrafter"/>
</dbReference>
<evidence type="ECO:0000256" key="2">
    <source>
        <dbReference type="ARBA" id="ARBA00022723"/>
    </source>
</evidence>
<comment type="similarity">
    <text evidence="1">Belongs to the GTP cyclohydrolase I type 2/NIF3 family.</text>
</comment>
<gene>
    <name evidence="4" type="ORF">NCTC13093_02361</name>
</gene>
<feature type="binding site" evidence="3">
    <location>
        <position position="225"/>
    </location>
    <ligand>
        <name>a divalent metal cation</name>
        <dbReference type="ChEBI" id="CHEBI:60240"/>
        <label>1</label>
    </ligand>
</feature>
<proteinExistence type="inferred from homology"/>
<feature type="binding site" evidence="3">
    <location>
        <position position="63"/>
    </location>
    <ligand>
        <name>a divalent metal cation</name>
        <dbReference type="ChEBI" id="CHEBI:60240"/>
        <label>1</label>
    </ligand>
</feature>
<accession>A0A2X0VFZ2</accession>
<organism evidence="4 5">
    <name type="scientific">Anaerobiospirillum thomasii</name>
    <dbReference type="NCBI Taxonomy" id="179995"/>
    <lineage>
        <taxon>Bacteria</taxon>
        <taxon>Pseudomonadati</taxon>
        <taxon>Pseudomonadota</taxon>
        <taxon>Gammaproteobacteria</taxon>
        <taxon>Aeromonadales</taxon>
        <taxon>Succinivibrionaceae</taxon>
        <taxon>Anaerobiospirillum</taxon>
    </lineage>
</organism>
<evidence type="ECO:0000313" key="4">
    <source>
        <dbReference type="EMBL" id="SPT70934.1"/>
    </source>
</evidence>
<dbReference type="PANTHER" id="PTHR13799:SF14">
    <property type="entry name" value="GTP CYCLOHYDROLASE 1 TYPE 2 HOMOLOG"/>
    <property type="match status" value="1"/>
</dbReference>
<dbReference type="GO" id="GO:0046872">
    <property type="term" value="F:metal ion binding"/>
    <property type="evidence" value="ECO:0007669"/>
    <property type="project" value="UniProtKB-KW"/>
</dbReference>
<dbReference type="Gene3D" id="3.40.1390.30">
    <property type="entry name" value="NIF3 (NGG1p interacting factor 3)-like"/>
    <property type="match status" value="2"/>
</dbReference>
<dbReference type="AlphaFoldDB" id="A0A2X0VFZ2"/>
<evidence type="ECO:0000256" key="3">
    <source>
        <dbReference type="PIRSR" id="PIRSR602678-1"/>
    </source>
</evidence>
<dbReference type="InterPro" id="IPR002678">
    <property type="entry name" value="DUF34/NIF3"/>
</dbReference>
<dbReference type="PANTHER" id="PTHR13799">
    <property type="entry name" value="NGG1 INTERACTING FACTOR 3"/>
    <property type="match status" value="1"/>
</dbReference>